<name>D1AYB8_STRM9</name>
<dbReference type="Proteomes" id="UP000002072">
    <property type="component" value="Chromosome"/>
</dbReference>
<reference evidence="1 2" key="1">
    <citation type="journal article" date="2009" name="Stand. Genomic Sci.">
        <title>Complete genome sequence of Streptobacillus moniliformis type strain (9901T).</title>
        <authorList>
            <person name="Nolan M."/>
            <person name="Gronow S."/>
            <person name="Lapidus A."/>
            <person name="Ivanova N."/>
            <person name="Copeland A."/>
            <person name="Lucas S."/>
            <person name="Del Rio T.G."/>
            <person name="Chen F."/>
            <person name="Tice H."/>
            <person name="Pitluck S."/>
            <person name="Cheng J.F."/>
            <person name="Sims D."/>
            <person name="Meincke L."/>
            <person name="Bruce D."/>
            <person name="Goodwin L."/>
            <person name="Brettin T."/>
            <person name="Han C."/>
            <person name="Detter J.C."/>
            <person name="Ovchinikova G."/>
            <person name="Pati A."/>
            <person name="Mavromatis K."/>
            <person name="Mikhailova N."/>
            <person name="Chen A."/>
            <person name="Palaniappan K."/>
            <person name="Land M."/>
            <person name="Hauser L."/>
            <person name="Chang Y.J."/>
            <person name="Jeffries C.D."/>
            <person name="Rohde M."/>
            <person name="Sproer C."/>
            <person name="Goker M."/>
            <person name="Bristow J."/>
            <person name="Eisen J.A."/>
            <person name="Markowitz V."/>
            <person name="Hugenholtz P."/>
            <person name="Kyrpides N.C."/>
            <person name="Klenk H.P."/>
            <person name="Chain P."/>
        </authorList>
    </citation>
    <scope>NUCLEOTIDE SEQUENCE [LARGE SCALE GENOMIC DNA]</scope>
    <source>
        <strain evidence="2">ATCC 14647 / DSM 12112 / NCTC 10651 / 9901</strain>
    </source>
</reference>
<gene>
    <name evidence="1" type="ordered locus">Smon_0826</name>
</gene>
<dbReference type="EMBL" id="CP001779">
    <property type="protein sequence ID" value="ACZ01294.1"/>
    <property type="molecule type" value="Genomic_DNA"/>
</dbReference>
<sequence length="45" mass="5545">MEINKELYNILLKEYEKENELLCGCEILSFEDYIKFRITELEKKE</sequence>
<dbReference type="AlphaFoldDB" id="D1AYB8"/>
<accession>D1AYB8</accession>
<proteinExistence type="predicted"/>
<evidence type="ECO:0000313" key="1">
    <source>
        <dbReference type="EMBL" id="ACZ01294.1"/>
    </source>
</evidence>
<dbReference type="RefSeq" id="WP_012858844.1">
    <property type="nucleotide sequence ID" value="NC_013515.1"/>
</dbReference>
<dbReference type="GeneID" id="54763075"/>
<organism evidence="1 2">
    <name type="scientific">Streptobacillus moniliformis (strain ATCC 14647 / DSM 12112 / NCTC 10651 / 9901)</name>
    <dbReference type="NCBI Taxonomy" id="519441"/>
    <lineage>
        <taxon>Bacteria</taxon>
        <taxon>Fusobacteriati</taxon>
        <taxon>Fusobacteriota</taxon>
        <taxon>Fusobacteriia</taxon>
        <taxon>Fusobacteriales</taxon>
        <taxon>Leptotrichiaceae</taxon>
        <taxon>Streptobacillus</taxon>
    </lineage>
</organism>
<dbReference type="KEGG" id="smf:Smon_0826"/>
<dbReference type="HOGENOM" id="CLU_3205888_0_0_0"/>
<protein>
    <submittedName>
        <fullName evidence="1">Uncharacterized protein</fullName>
    </submittedName>
</protein>
<evidence type="ECO:0000313" key="2">
    <source>
        <dbReference type="Proteomes" id="UP000002072"/>
    </source>
</evidence>
<keyword evidence="2" id="KW-1185">Reference proteome</keyword>